<protein>
    <recommendedName>
        <fullName evidence="2">Chitin-binding type-2 domain-containing protein</fullName>
    </recommendedName>
</protein>
<comment type="caution">
    <text evidence="3">The sequence shown here is derived from an EMBL/GenBank/DDBJ whole genome shotgun (WGS) entry which is preliminary data.</text>
</comment>
<dbReference type="PROSITE" id="PS50940">
    <property type="entry name" value="CHIT_BIND_II"/>
    <property type="match status" value="1"/>
</dbReference>
<name>A0A4Y2VBU9_ARAVE</name>
<dbReference type="InterPro" id="IPR002557">
    <property type="entry name" value="Chitin-bd_dom"/>
</dbReference>
<organism evidence="3 4">
    <name type="scientific">Araneus ventricosus</name>
    <name type="common">Orbweaver spider</name>
    <name type="synonym">Epeira ventricosa</name>
    <dbReference type="NCBI Taxonomy" id="182803"/>
    <lineage>
        <taxon>Eukaryota</taxon>
        <taxon>Metazoa</taxon>
        <taxon>Ecdysozoa</taxon>
        <taxon>Arthropoda</taxon>
        <taxon>Chelicerata</taxon>
        <taxon>Arachnida</taxon>
        <taxon>Araneae</taxon>
        <taxon>Araneomorphae</taxon>
        <taxon>Entelegynae</taxon>
        <taxon>Araneoidea</taxon>
        <taxon>Araneidae</taxon>
        <taxon>Araneus</taxon>
    </lineage>
</organism>
<dbReference type="GO" id="GO:0005576">
    <property type="term" value="C:extracellular region"/>
    <property type="evidence" value="ECO:0007669"/>
    <property type="project" value="InterPro"/>
</dbReference>
<gene>
    <name evidence="3" type="ORF">AVEN_156416_1</name>
</gene>
<evidence type="ECO:0000313" key="4">
    <source>
        <dbReference type="Proteomes" id="UP000499080"/>
    </source>
</evidence>
<feature type="region of interest" description="Disordered" evidence="1">
    <location>
        <begin position="71"/>
        <end position="91"/>
    </location>
</feature>
<dbReference type="AlphaFoldDB" id="A0A4Y2VBU9"/>
<dbReference type="EMBL" id="BGPR01045143">
    <property type="protein sequence ID" value="GBO22002.1"/>
    <property type="molecule type" value="Genomic_DNA"/>
</dbReference>
<evidence type="ECO:0000259" key="2">
    <source>
        <dbReference type="PROSITE" id="PS50940"/>
    </source>
</evidence>
<keyword evidence="4" id="KW-1185">Reference proteome</keyword>
<feature type="domain" description="Chitin-binding type-2" evidence="2">
    <location>
        <begin position="1"/>
        <end position="38"/>
    </location>
</feature>
<accession>A0A4Y2VBU9</accession>
<reference evidence="3 4" key="1">
    <citation type="journal article" date="2019" name="Sci. Rep.">
        <title>Orb-weaving spider Araneus ventricosus genome elucidates the spidroin gene catalogue.</title>
        <authorList>
            <person name="Kono N."/>
            <person name="Nakamura H."/>
            <person name="Ohtoshi R."/>
            <person name="Moran D.A.P."/>
            <person name="Shinohara A."/>
            <person name="Yoshida Y."/>
            <person name="Fujiwara M."/>
            <person name="Mori M."/>
            <person name="Tomita M."/>
            <person name="Arakawa K."/>
        </authorList>
    </citation>
    <scope>NUCLEOTIDE SEQUENCE [LARGE SCALE GENOMIC DNA]</scope>
</reference>
<dbReference type="Proteomes" id="UP000499080">
    <property type="component" value="Unassembled WGS sequence"/>
</dbReference>
<proteinExistence type="predicted"/>
<evidence type="ECO:0000256" key="1">
    <source>
        <dbReference type="SAM" id="MobiDB-lite"/>
    </source>
</evidence>
<dbReference type="GO" id="GO:0008061">
    <property type="term" value="F:chitin binding"/>
    <property type="evidence" value="ECO:0007669"/>
    <property type="project" value="InterPro"/>
</dbReference>
<sequence length="187" mass="21852">MSYIKCESGNLPARIYCPPDQVFSKYTLNCEEESQCGSMYVRGDDKWPNPIPLAKIRHRFEEDAILDRNKDLEYSKDTSASQTTPDEMMPGPKYCPHDQVCDKYTLNCQEEGQCRNMYVQGDDKWTNPIPLAKILHLFEELVVLYRNKDLEYSEDISATENTLDEILNFLDKFLLSLLRIFDIEEQE</sequence>
<evidence type="ECO:0000313" key="3">
    <source>
        <dbReference type="EMBL" id="GBO22002.1"/>
    </source>
</evidence>